<feature type="compositionally biased region" description="Acidic residues" evidence="1">
    <location>
        <begin position="392"/>
        <end position="409"/>
    </location>
</feature>
<keyword evidence="3" id="KW-1185">Reference proteome</keyword>
<protein>
    <submittedName>
        <fullName evidence="2">Uncharacterized protein</fullName>
    </submittedName>
</protein>
<feature type="region of interest" description="Disordered" evidence="1">
    <location>
        <begin position="388"/>
        <end position="409"/>
    </location>
</feature>
<dbReference type="Proteomes" id="UP001627154">
    <property type="component" value="Unassembled WGS sequence"/>
</dbReference>
<evidence type="ECO:0000313" key="3">
    <source>
        <dbReference type="Proteomes" id="UP001627154"/>
    </source>
</evidence>
<sequence>MSTLPYIFGVKEFSHYSYHLSSNHNRHWNSLNKNHKTYENFEKCYKNWLEKDFIFDHNEESSSKEIVSTSNRVGRPSLSYINSSEETRRKKRSAIVSELTLDDCVVALKKKLRLDNNFAGVSVIDMAVDAEYANYIVKNTKKLDSRKLLVEEALALLVDAKLTKVSYNSIRNAALKTNNDIYPPYDEITKAKLDTYPDNIAISESRCEVPLADLLSHTIKRLMKFLNINYPENSNMKLRLTLKYLLGFDKKLLLRFKVILAVISCHKRINVNAFKEYCYTTAEIYIKLYKWYPLPPSIHILLIHGHKIIESLPLPIGILSEEALEANHKNVKRFRDKFTRKDSRIHTNTDLFNRLLMSSDPLVSMCRNTKERKKHDYTQEMRNLILKTDGTETLEYESENDVDESEEES</sequence>
<dbReference type="AlphaFoldDB" id="A0ABD2XJ72"/>
<proteinExistence type="predicted"/>
<name>A0ABD2XJ72_9HYME</name>
<accession>A0ABD2XJ72</accession>
<reference evidence="2 3" key="1">
    <citation type="journal article" date="2024" name="bioRxiv">
        <title>A reference genome for Trichogramma kaykai: A tiny desert-dwelling parasitoid wasp with competing sex-ratio distorters.</title>
        <authorList>
            <person name="Culotta J."/>
            <person name="Lindsey A.R."/>
        </authorList>
    </citation>
    <scope>NUCLEOTIDE SEQUENCE [LARGE SCALE GENOMIC DNA]</scope>
    <source>
        <strain evidence="2 3">KSX58</strain>
    </source>
</reference>
<organism evidence="2 3">
    <name type="scientific">Trichogramma kaykai</name>
    <dbReference type="NCBI Taxonomy" id="54128"/>
    <lineage>
        <taxon>Eukaryota</taxon>
        <taxon>Metazoa</taxon>
        <taxon>Ecdysozoa</taxon>
        <taxon>Arthropoda</taxon>
        <taxon>Hexapoda</taxon>
        <taxon>Insecta</taxon>
        <taxon>Pterygota</taxon>
        <taxon>Neoptera</taxon>
        <taxon>Endopterygota</taxon>
        <taxon>Hymenoptera</taxon>
        <taxon>Apocrita</taxon>
        <taxon>Proctotrupomorpha</taxon>
        <taxon>Chalcidoidea</taxon>
        <taxon>Trichogrammatidae</taxon>
        <taxon>Trichogramma</taxon>
    </lineage>
</organism>
<evidence type="ECO:0000313" key="2">
    <source>
        <dbReference type="EMBL" id="KAL3404756.1"/>
    </source>
</evidence>
<evidence type="ECO:0000256" key="1">
    <source>
        <dbReference type="SAM" id="MobiDB-lite"/>
    </source>
</evidence>
<dbReference type="EMBL" id="JBJJXI010000023">
    <property type="protein sequence ID" value="KAL3404756.1"/>
    <property type="molecule type" value="Genomic_DNA"/>
</dbReference>
<gene>
    <name evidence="2" type="ORF">TKK_002790</name>
</gene>
<comment type="caution">
    <text evidence="2">The sequence shown here is derived from an EMBL/GenBank/DDBJ whole genome shotgun (WGS) entry which is preliminary data.</text>
</comment>